<accession>G3MFV4</accession>
<protein>
    <recommendedName>
        <fullName evidence="3">Lipocalin/cytosolic fatty-acid binding domain-containing protein</fullName>
    </recommendedName>
</protein>
<dbReference type="InterPro" id="IPR012674">
    <property type="entry name" value="Calycin"/>
</dbReference>
<feature type="signal peptide" evidence="1">
    <location>
        <begin position="1"/>
        <end position="20"/>
    </location>
</feature>
<evidence type="ECO:0008006" key="3">
    <source>
        <dbReference type="Google" id="ProtNLM"/>
    </source>
</evidence>
<organism evidence="2">
    <name type="scientific">Amblyomma maculatum</name>
    <name type="common">Gulf Coast tick</name>
    <dbReference type="NCBI Taxonomy" id="34609"/>
    <lineage>
        <taxon>Eukaryota</taxon>
        <taxon>Metazoa</taxon>
        <taxon>Ecdysozoa</taxon>
        <taxon>Arthropoda</taxon>
        <taxon>Chelicerata</taxon>
        <taxon>Arachnida</taxon>
        <taxon>Acari</taxon>
        <taxon>Parasitiformes</taxon>
        <taxon>Ixodida</taxon>
        <taxon>Ixodoidea</taxon>
        <taxon>Ixodidae</taxon>
        <taxon>Amblyomminae</taxon>
        <taxon>Amblyomma</taxon>
    </lineage>
</organism>
<dbReference type="GO" id="GO:0043176">
    <property type="term" value="F:amine binding"/>
    <property type="evidence" value="ECO:0007669"/>
    <property type="project" value="InterPro"/>
</dbReference>
<dbReference type="InterPro" id="IPR002970">
    <property type="entry name" value="Tick_his-bd"/>
</dbReference>
<feature type="chain" id="PRO_5003447087" description="Lipocalin/cytosolic fatty-acid binding domain-containing protein" evidence="1">
    <location>
        <begin position="21"/>
        <end position="164"/>
    </location>
</feature>
<dbReference type="GO" id="GO:0030682">
    <property type="term" value="P:symbiont-mediated perturbation of host defenses"/>
    <property type="evidence" value="ECO:0007669"/>
    <property type="project" value="InterPro"/>
</dbReference>
<name>G3MFV4_AMBMU</name>
<reference evidence="2" key="1">
    <citation type="journal article" date="2011" name="PLoS ONE">
        <title>A deep insight into the sialotranscriptome of the gulf coast tick, Amblyomma maculatum.</title>
        <authorList>
            <person name="Karim S."/>
            <person name="Singh P."/>
            <person name="Ribeiro J.M."/>
        </authorList>
    </citation>
    <scope>NUCLEOTIDE SEQUENCE</scope>
    <source>
        <tissue evidence="2">Salivary gland</tissue>
    </source>
</reference>
<evidence type="ECO:0000313" key="2">
    <source>
        <dbReference type="EMBL" id="AEO32372.1"/>
    </source>
</evidence>
<evidence type="ECO:0000256" key="1">
    <source>
        <dbReference type="SAM" id="SignalP"/>
    </source>
</evidence>
<feature type="non-terminal residue" evidence="2">
    <location>
        <position position="164"/>
    </location>
</feature>
<dbReference type="AlphaFoldDB" id="G3MFV4"/>
<dbReference type="Gene3D" id="2.40.128.20">
    <property type="match status" value="1"/>
</dbReference>
<keyword evidence="1" id="KW-0732">Signal</keyword>
<dbReference type="EMBL" id="JO840755">
    <property type="protein sequence ID" value="AEO32372.1"/>
    <property type="molecule type" value="mRNA"/>
</dbReference>
<dbReference type="SUPFAM" id="SSF50814">
    <property type="entry name" value="Lipocalins"/>
    <property type="match status" value="1"/>
</dbReference>
<sequence length="164" mass="18015">MRALALLVFITASCSGGAVSTRESEDDLDAFKIWKVFPEGVAISALDHSGLFECSVAIRLSLDPETKSVVYAFYVPSTGQNTTFHLKADDRPGSVTFTMGSDPTPLAAEFYYSDYKTCAVERLDFNGGECMLWARKEVYNSLPESCIDHYEETCGAKVPADKKI</sequence>
<dbReference type="Pfam" id="PF02098">
    <property type="entry name" value="His_binding"/>
    <property type="match status" value="1"/>
</dbReference>
<proteinExistence type="evidence at transcript level"/>